<proteinExistence type="predicted"/>
<sequence length="106" mass="11945">MAALNHNLPYIIIGPSGTQILEQESQKVWEQVEAYNAWLCCTLKQVAFGTYGPQDILGIACRALILQAFIVSRPLGKITTATSFEGELHDSEGLMWYDELHEFRML</sequence>
<evidence type="ECO:0000313" key="1">
    <source>
        <dbReference type="Proteomes" id="UP000036681"/>
    </source>
</evidence>
<dbReference type="AlphaFoldDB" id="A0A0M3HQN4"/>
<dbReference type="WBParaSite" id="ALUE_0000444201-mRNA-1">
    <property type="protein sequence ID" value="ALUE_0000444201-mRNA-1"/>
    <property type="gene ID" value="ALUE_0000444201"/>
</dbReference>
<name>A0A0M3HQN4_ASCLU</name>
<protein>
    <submittedName>
        <fullName evidence="2">DUF3987 domain-containing protein</fullName>
    </submittedName>
</protein>
<evidence type="ECO:0000313" key="2">
    <source>
        <dbReference type="WBParaSite" id="ALUE_0000444201-mRNA-1"/>
    </source>
</evidence>
<keyword evidence="1" id="KW-1185">Reference proteome</keyword>
<organism evidence="1 2">
    <name type="scientific">Ascaris lumbricoides</name>
    <name type="common">Giant roundworm</name>
    <dbReference type="NCBI Taxonomy" id="6252"/>
    <lineage>
        <taxon>Eukaryota</taxon>
        <taxon>Metazoa</taxon>
        <taxon>Ecdysozoa</taxon>
        <taxon>Nematoda</taxon>
        <taxon>Chromadorea</taxon>
        <taxon>Rhabditida</taxon>
        <taxon>Spirurina</taxon>
        <taxon>Ascaridomorpha</taxon>
        <taxon>Ascaridoidea</taxon>
        <taxon>Ascarididae</taxon>
        <taxon>Ascaris</taxon>
    </lineage>
</organism>
<accession>A0A0M3HQN4</accession>
<reference evidence="2" key="1">
    <citation type="submission" date="2017-02" db="UniProtKB">
        <authorList>
            <consortium name="WormBaseParasite"/>
        </authorList>
    </citation>
    <scope>IDENTIFICATION</scope>
</reference>
<dbReference type="Proteomes" id="UP000036681">
    <property type="component" value="Unplaced"/>
</dbReference>